<dbReference type="OrthoDB" id="2188132at2759"/>
<comment type="caution">
    <text evidence="1">The sequence shown here is derived from an EMBL/GenBank/DDBJ whole genome shotgun (WGS) entry which is preliminary data.</text>
</comment>
<dbReference type="PRINTS" id="PR01345">
    <property type="entry name" value="CERVTRCPTASE"/>
</dbReference>
<keyword evidence="2" id="KW-1185">Reference proteome</keyword>
<dbReference type="PANTHER" id="PTHR33332">
    <property type="entry name" value="REVERSE TRANSCRIPTASE DOMAIN-CONTAINING PROTEIN"/>
    <property type="match status" value="1"/>
</dbReference>
<protein>
    <submittedName>
        <fullName evidence="1">Uncharacterized protein</fullName>
    </submittedName>
</protein>
<proteinExistence type="predicted"/>
<dbReference type="EMBL" id="LWDP01000321">
    <property type="protein sequence ID" value="ORD92985.1"/>
    <property type="molecule type" value="Genomic_DNA"/>
</dbReference>
<sequence>MDFNIDKCKVMNIGRENPQNRYNINRVMLNRSECERDLGVQVSSDLRPRKQCIEARNRANRLLGFITRSIKSRSAEVILKLYLALVRPHLDYAVQFWSPYYRMDIILLESVQRRMTKMIEGIRNFSYERRLKLLKLHSLERRRVRGDLIEVFKWVKGFNKGDVGKVLTISSQDRTRNYGFKLEKCRFNKEIGRNWFTNRVVDDWNRLSQQVVSAQIIGSFKRRLDFMDADERWV</sequence>
<dbReference type="VEuPathDB" id="MicrosporidiaDB:ECANGB1_2036"/>
<dbReference type="Proteomes" id="UP000192639">
    <property type="component" value="Unassembled WGS sequence"/>
</dbReference>
<gene>
    <name evidence="1" type="ORF">ECANGB1_2036</name>
</gene>
<organism evidence="1 2">
    <name type="scientific">Enterospora canceri</name>
    <dbReference type="NCBI Taxonomy" id="1081671"/>
    <lineage>
        <taxon>Eukaryota</taxon>
        <taxon>Fungi</taxon>
        <taxon>Fungi incertae sedis</taxon>
        <taxon>Microsporidia</taxon>
        <taxon>Enterocytozoonidae</taxon>
        <taxon>Enterospora</taxon>
    </lineage>
</organism>
<evidence type="ECO:0000313" key="1">
    <source>
        <dbReference type="EMBL" id="ORD92985.1"/>
    </source>
</evidence>
<accession>A0A1Y1S4G7</accession>
<reference evidence="1 2" key="1">
    <citation type="journal article" date="2017" name="Environ. Microbiol.">
        <title>Decay of the glycolytic pathway and adaptation to intranuclear parasitism within Enterocytozoonidae microsporidia.</title>
        <authorList>
            <person name="Wiredu Boakye D."/>
            <person name="Jaroenlak P."/>
            <person name="Prachumwat A."/>
            <person name="Williams T.A."/>
            <person name="Bateman K.S."/>
            <person name="Itsathitphaisarn O."/>
            <person name="Sritunyalucksana K."/>
            <person name="Paszkiewicz K.H."/>
            <person name="Moore K.A."/>
            <person name="Stentiford G.D."/>
            <person name="Williams B.A."/>
        </authorList>
    </citation>
    <scope>NUCLEOTIDE SEQUENCE [LARGE SCALE GENOMIC DNA]</scope>
    <source>
        <strain evidence="1 2">GB1</strain>
    </source>
</reference>
<evidence type="ECO:0000313" key="2">
    <source>
        <dbReference type="Proteomes" id="UP000192639"/>
    </source>
</evidence>
<dbReference type="AlphaFoldDB" id="A0A1Y1S4G7"/>
<name>A0A1Y1S4G7_9MICR</name>